<name>A0ABP0GKR2_CLALP</name>
<feature type="domain" description="Alpha-L-arabinofuranosidase B arabinose-binding" evidence="1">
    <location>
        <begin position="324"/>
        <end position="385"/>
    </location>
</feature>
<dbReference type="SUPFAM" id="SSF110221">
    <property type="entry name" value="AbfB domain"/>
    <property type="match status" value="7"/>
</dbReference>
<evidence type="ECO:0000313" key="3">
    <source>
        <dbReference type="Proteomes" id="UP001642483"/>
    </source>
</evidence>
<dbReference type="Proteomes" id="UP001642483">
    <property type="component" value="Unassembled WGS sequence"/>
</dbReference>
<proteinExistence type="predicted"/>
<feature type="domain" description="Alpha-L-arabinofuranosidase B arabinose-binding" evidence="1">
    <location>
        <begin position="162"/>
        <end position="286"/>
    </location>
</feature>
<reference evidence="2 3" key="1">
    <citation type="submission" date="2024-02" db="EMBL/GenBank/DDBJ databases">
        <authorList>
            <person name="Daric V."/>
            <person name="Darras S."/>
        </authorList>
    </citation>
    <scope>NUCLEOTIDE SEQUENCE [LARGE SCALE GENOMIC DNA]</scope>
</reference>
<dbReference type="CDD" id="cd23399">
    <property type="entry name" value="beta-trefoil_ABD_ABFB"/>
    <property type="match status" value="1"/>
</dbReference>
<dbReference type="CDD" id="cd23265">
    <property type="entry name" value="beta-trefoil_ABD_ABFB-like"/>
    <property type="match status" value="3"/>
</dbReference>
<organism evidence="2 3">
    <name type="scientific">Clavelina lepadiformis</name>
    <name type="common">Light-bulb sea squirt</name>
    <name type="synonym">Ascidia lepadiformis</name>
    <dbReference type="NCBI Taxonomy" id="159417"/>
    <lineage>
        <taxon>Eukaryota</taxon>
        <taxon>Metazoa</taxon>
        <taxon>Chordata</taxon>
        <taxon>Tunicata</taxon>
        <taxon>Ascidiacea</taxon>
        <taxon>Aplousobranchia</taxon>
        <taxon>Clavelinidae</taxon>
        <taxon>Clavelina</taxon>
    </lineage>
</organism>
<sequence>MDNILQISQPYGQSEAFLIVSYNFPKHAIGVDSSNAAWIKQEEDERFKIISPGLTGTPGSVSFQSLTKPESYLRHRNYLLHLDRYQNKDLYRNDATFMPRRNLFYEGYTVFESINFRDYYIRHQNYRLKISREDRSTLLHKDASFLALSLGKKAIGPFNLRSYNFPKYSIGIKNSRAYIVNSEGDRFFIVSPGLTGTPGSVSFQSEDSPTLFLRHQGYLLYLHSKEDSDLYRNDASFLPRHGLFYQGYIVYESENFPNYYIRHQNYRLKISREDGSTLLHKDASFLFAEKQEHYQQGPAYFFSYNFPKYTFGLDDNNAAWISNQAERRFYVVSPGLTGTPRSVSFQSVDNQNFYLRHRGYLLYLDQYESADLYKNDASFMPRKNLFYPGYTVYESENFPNYYIRHQNYRLRISQEDNSELLHKDASFITTEDAVGSEGSILLLSYNYPKYFIGLKHSNEAWILLDNGERFVIISPGLTGSPGTVSFKSVDQPNHYLRHQNYLIHLHPYHNSDLYRNDASFYPRQDLFYSGYTVYESENYPRYYIRHQGYRLKISEEDNSELLHKDSSFVSILG</sequence>
<protein>
    <recommendedName>
        <fullName evidence="1">Alpha-L-arabinofuranosidase B arabinose-binding domain-containing protein</fullName>
    </recommendedName>
</protein>
<feature type="domain" description="Alpha-L-arabinofuranosidase B arabinose-binding" evidence="1">
    <location>
        <begin position="388"/>
        <end position="460"/>
    </location>
</feature>
<dbReference type="InterPro" id="IPR036195">
    <property type="entry name" value="AbfB_ABD_sf"/>
</dbReference>
<dbReference type="Pfam" id="PF05270">
    <property type="entry name" value="AbfB"/>
    <property type="match status" value="5"/>
</dbReference>
<dbReference type="InterPro" id="IPR007934">
    <property type="entry name" value="AbfB_ABD"/>
</dbReference>
<feature type="domain" description="Alpha-L-arabinofuranosidase B arabinose-binding" evidence="1">
    <location>
        <begin position="39"/>
        <end position="146"/>
    </location>
</feature>
<evidence type="ECO:0000313" key="2">
    <source>
        <dbReference type="EMBL" id="CAK8691441.1"/>
    </source>
</evidence>
<keyword evidence="3" id="KW-1185">Reference proteome</keyword>
<comment type="caution">
    <text evidence="2">The sequence shown here is derived from an EMBL/GenBank/DDBJ whole genome shotgun (WGS) entry which is preliminary data.</text>
</comment>
<dbReference type="Gene3D" id="2.80.10.50">
    <property type="match status" value="5"/>
</dbReference>
<accession>A0ABP0GKR2</accession>
<evidence type="ECO:0000259" key="1">
    <source>
        <dbReference type="Pfam" id="PF05270"/>
    </source>
</evidence>
<dbReference type="EMBL" id="CAWYQH010000119">
    <property type="protein sequence ID" value="CAK8691441.1"/>
    <property type="molecule type" value="Genomic_DNA"/>
</dbReference>
<gene>
    <name evidence="2" type="ORF">CVLEPA_LOCUS24150</name>
</gene>
<feature type="domain" description="Alpha-L-arabinofuranosidase B arabinose-binding" evidence="1">
    <location>
        <begin position="473"/>
        <end position="569"/>
    </location>
</feature>